<evidence type="ECO:0000313" key="1">
    <source>
        <dbReference type="EMBL" id="KRY16222.1"/>
    </source>
</evidence>
<sequence length="44" mass="4972">MNNNEFQIVSQRTDISQYTKGNATRSSAQIIMTNAGNPCFQYND</sequence>
<organism evidence="1 2">
    <name type="scientific">Trichinella britovi</name>
    <name type="common">Parasitic roundworm</name>
    <dbReference type="NCBI Taxonomy" id="45882"/>
    <lineage>
        <taxon>Eukaryota</taxon>
        <taxon>Metazoa</taxon>
        <taxon>Ecdysozoa</taxon>
        <taxon>Nematoda</taxon>
        <taxon>Enoplea</taxon>
        <taxon>Dorylaimia</taxon>
        <taxon>Trichinellida</taxon>
        <taxon>Trichinellidae</taxon>
        <taxon>Trichinella</taxon>
    </lineage>
</organism>
<evidence type="ECO:0000313" key="2">
    <source>
        <dbReference type="Proteomes" id="UP000054653"/>
    </source>
</evidence>
<keyword evidence="2" id="KW-1185">Reference proteome</keyword>
<gene>
    <name evidence="1" type="ORF">T03_11978</name>
</gene>
<dbReference type="Proteomes" id="UP000054653">
    <property type="component" value="Unassembled WGS sequence"/>
</dbReference>
<comment type="caution">
    <text evidence="1">The sequence shown here is derived from an EMBL/GenBank/DDBJ whole genome shotgun (WGS) entry which is preliminary data.</text>
</comment>
<protein>
    <submittedName>
        <fullName evidence="1">Uncharacterized protein</fullName>
    </submittedName>
</protein>
<dbReference type="EMBL" id="JYDI01003587">
    <property type="protein sequence ID" value="KRY16222.1"/>
    <property type="molecule type" value="Genomic_DNA"/>
</dbReference>
<reference evidence="1 2" key="1">
    <citation type="submission" date="2015-01" db="EMBL/GenBank/DDBJ databases">
        <title>Evolution of Trichinella species and genotypes.</title>
        <authorList>
            <person name="Korhonen P.K."/>
            <person name="Edoardo P."/>
            <person name="Giuseppe L.R."/>
            <person name="Gasser R.B."/>
        </authorList>
    </citation>
    <scope>NUCLEOTIDE SEQUENCE [LARGE SCALE GENOMIC DNA]</scope>
    <source>
        <strain evidence="1">ISS120</strain>
    </source>
</reference>
<proteinExistence type="predicted"/>
<accession>A0A0V0ZVP0</accession>
<name>A0A0V0ZVP0_TRIBR</name>
<dbReference type="AlphaFoldDB" id="A0A0V0ZVP0"/>